<feature type="transmembrane region" description="Helical" evidence="6">
    <location>
        <begin position="222"/>
        <end position="243"/>
    </location>
</feature>
<feature type="transmembrane region" description="Helical" evidence="6">
    <location>
        <begin position="411"/>
        <end position="430"/>
    </location>
</feature>
<feature type="region of interest" description="Disordered" evidence="5">
    <location>
        <begin position="1"/>
        <end position="30"/>
    </location>
</feature>
<feature type="domain" description="Major facilitator superfamily (MFS) profile" evidence="7">
    <location>
        <begin position="62"/>
        <end position="532"/>
    </location>
</feature>
<dbReference type="PROSITE" id="PS00217">
    <property type="entry name" value="SUGAR_TRANSPORT_2"/>
    <property type="match status" value="1"/>
</dbReference>
<evidence type="ECO:0000313" key="9">
    <source>
        <dbReference type="Proteomes" id="UP000256328"/>
    </source>
</evidence>
<dbReference type="GO" id="GO:0022857">
    <property type="term" value="F:transmembrane transporter activity"/>
    <property type="evidence" value="ECO:0007669"/>
    <property type="project" value="InterPro"/>
</dbReference>
<dbReference type="Proteomes" id="UP000256328">
    <property type="component" value="Unassembled WGS sequence"/>
</dbReference>
<keyword evidence="2 6" id="KW-0812">Transmembrane</keyword>
<keyword evidence="3 6" id="KW-1133">Transmembrane helix</keyword>
<dbReference type="GO" id="GO:0005886">
    <property type="term" value="C:plasma membrane"/>
    <property type="evidence" value="ECO:0007669"/>
    <property type="project" value="TreeGrafter"/>
</dbReference>
<feature type="transmembrane region" description="Helical" evidence="6">
    <location>
        <begin position="104"/>
        <end position="127"/>
    </location>
</feature>
<evidence type="ECO:0000256" key="6">
    <source>
        <dbReference type="SAM" id="Phobius"/>
    </source>
</evidence>
<dbReference type="GO" id="GO:0140115">
    <property type="term" value="P:export across plasma membrane"/>
    <property type="evidence" value="ECO:0007669"/>
    <property type="project" value="UniProtKB-ARBA"/>
</dbReference>
<comment type="caution">
    <text evidence="8">The sequence shown here is derived from an EMBL/GenBank/DDBJ whole genome shotgun (WGS) entry which is preliminary data.</text>
</comment>
<dbReference type="InterPro" id="IPR005829">
    <property type="entry name" value="Sugar_transporter_CS"/>
</dbReference>
<dbReference type="AlphaFoldDB" id="A0A3D8SNI2"/>
<sequence length="553" mass="60377">MDSKPDANSHEHVEFAPAARTDTAARKHDGTVRLTSDQGGVILIPTPSLDPRDPLNMPLWQKLVCLGTTSMYSTMGLVPVSGLGGLLVFFIPEYSAQGKTYNDISALLTYPSLFMGLGNIISMPIALAVGRRPVLLVSCVIQVVSLILCATNQSYSWHFAARCILGLAAGQSEALCPLIISEIFFLHERGKYQQLFSTIQTAISGTLILLTSYIAATIGWRAWYYLFAGFSGLVLVFVALFVAETKYDRPLVAYKGADTAESASGLPTQDEIDPEALKGAHDIITVSDERIIDSVNYPPRTMLSNTRIFVNKPDWMEAVHCLKHMAQLFFFPNVAWVYAMNGVFLGVNIATGLTYGNILSGNFGWADKYISVAQAGQIVVAFICVPMLGYGSDWIVKLAARRNRGIHEPEFRLWTLPIPLLLGCMFIVIYGQAAAFPQNYHWAAIVVSINGYYFSFLGANTAGITYLLDAFPTRAASALVLLCAMRGVISFSLSYGTVSMYEKYGYDGAFGLFGGITAIFGLLGVVVYMTGKRLRKFVSPWTAIEITSKATMG</sequence>
<feature type="transmembrane region" description="Helical" evidence="6">
    <location>
        <begin position="134"/>
        <end position="153"/>
    </location>
</feature>
<evidence type="ECO:0000256" key="1">
    <source>
        <dbReference type="ARBA" id="ARBA00004141"/>
    </source>
</evidence>
<dbReference type="Pfam" id="PF07690">
    <property type="entry name" value="MFS_1"/>
    <property type="match status" value="1"/>
</dbReference>
<comment type="subcellular location">
    <subcellularLocation>
        <location evidence="1">Membrane</location>
        <topology evidence="1">Multi-pass membrane protein</topology>
    </subcellularLocation>
</comment>
<dbReference type="InterPro" id="IPR011701">
    <property type="entry name" value="MFS"/>
</dbReference>
<evidence type="ECO:0000256" key="3">
    <source>
        <dbReference type="ARBA" id="ARBA00022989"/>
    </source>
</evidence>
<dbReference type="Gene3D" id="1.20.1250.20">
    <property type="entry name" value="MFS general substrate transporter like domains"/>
    <property type="match status" value="1"/>
</dbReference>
<dbReference type="SUPFAM" id="SSF103473">
    <property type="entry name" value="MFS general substrate transporter"/>
    <property type="match status" value="1"/>
</dbReference>
<reference evidence="8 9" key="1">
    <citation type="journal article" date="2018" name="IMA Fungus">
        <title>IMA Genome-F 9: Draft genome sequence of Annulohypoxylon stygium, Aspergillus mulundensis, Berkeleyomyces basicola (syn. Thielaviopsis basicola), Ceratocystis smalleyi, two Cercospora beticola strains, Coleophoma cylindrospora, Fusarium fracticaudum, Phialophora cf. hyalina, and Morchella septimelata.</title>
        <authorList>
            <person name="Wingfield B.D."/>
            <person name="Bills G.F."/>
            <person name="Dong Y."/>
            <person name="Huang W."/>
            <person name="Nel W.J."/>
            <person name="Swalarsk-Parry B.S."/>
            <person name="Vaghefi N."/>
            <person name="Wilken P.M."/>
            <person name="An Z."/>
            <person name="de Beer Z.W."/>
            <person name="De Vos L."/>
            <person name="Chen L."/>
            <person name="Duong T.A."/>
            <person name="Gao Y."/>
            <person name="Hammerbacher A."/>
            <person name="Kikkert J.R."/>
            <person name="Li Y."/>
            <person name="Li H."/>
            <person name="Li K."/>
            <person name="Li Q."/>
            <person name="Liu X."/>
            <person name="Ma X."/>
            <person name="Naidoo K."/>
            <person name="Pethybridge S.J."/>
            <person name="Sun J."/>
            <person name="Steenkamp E.T."/>
            <person name="van der Nest M.A."/>
            <person name="van Wyk S."/>
            <person name="Wingfield M.J."/>
            <person name="Xiong C."/>
            <person name="Yue Q."/>
            <person name="Zhang X."/>
        </authorList>
    </citation>
    <scope>NUCLEOTIDE SEQUENCE [LARGE SCALE GENOMIC DNA]</scope>
    <source>
        <strain evidence="8 9">BP5796</strain>
    </source>
</reference>
<dbReference type="OrthoDB" id="5215911at2759"/>
<evidence type="ECO:0000256" key="4">
    <source>
        <dbReference type="ARBA" id="ARBA00023136"/>
    </source>
</evidence>
<dbReference type="EMBL" id="PDLN01000004">
    <property type="protein sequence ID" value="RDW87857.1"/>
    <property type="molecule type" value="Genomic_DNA"/>
</dbReference>
<evidence type="ECO:0000259" key="7">
    <source>
        <dbReference type="PROSITE" id="PS50850"/>
    </source>
</evidence>
<gene>
    <name evidence="8" type="ORF">BP5796_03551</name>
</gene>
<dbReference type="GO" id="GO:0042908">
    <property type="term" value="P:xenobiotic transport"/>
    <property type="evidence" value="ECO:0007669"/>
    <property type="project" value="UniProtKB-ARBA"/>
</dbReference>
<dbReference type="InterPro" id="IPR020846">
    <property type="entry name" value="MFS_dom"/>
</dbReference>
<feature type="transmembrane region" description="Helical" evidence="6">
    <location>
        <begin position="71"/>
        <end position="92"/>
    </location>
</feature>
<accession>A0A3D8SNI2</accession>
<feature type="transmembrane region" description="Helical" evidence="6">
    <location>
        <begin position="369"/>
        <end position="390"/>
    </location>
</feature>
<keyword evidence="4 6" id="KW-0472">Membrane</keyword>
<dbReference type="InterPro" id="IPR036259">
    <property type="entry name" value="MFS_trans_sf"/>
</dbReference>
<feature type="transmembrane region" description="Helical" evidence="6">
    <location>
        <begin position="508"/>
        <end position="529"/>
    </location>
</feature>
<protein>
    <recommendedName>
        <fullName evidence="7">Major facilitator superfamily (MFS) profile domain-containing protein</fullName>
    </recommendedName>
</protein>
<proteinExistence type="predicted"/>
<dbReference type="PROSITE" id="PS50850">
    <property type="entry name" value="MFS"/>
    <property type="match status" value="1"/>
</dbReference>
<evidence type="ECO:0000256" key="5">
    <source>
        <dbReference type="SAM" id="MobiDB-lite"/>
    </source>
</evidence>
<feature type="transmembrane region" description="Helical" evidence="6">
    <location>
        <begin position="475"/>
        <end position="496"/>
    </location>
</feature>
<dbReference type="PANTHER" id="PTHR23502">
    <property type="entry name" value="MAJOR FACILITATOR SUPERFAMILY"/>
    <property type="match status" value="1"/>
</dbReference>
<keyword evidence="9" id="KW-1185">Reference proteome</keyword>
<evidence type="ECO:0000313" key="8">
    <source>
        <dbReference type="EMBL" id="RDW87857.1"/>
    </source>
</evidence>
<dbReference type="PANTHER" id="PTHR23502:SF164">
    <property type="entry name" value="MAJOR FACILITATOR SUPERFAMILY (MFS) PROFILE DOMAIN-CONTAINING PROTEIN"/>
    <property type="match status" value="1"/>
</dbReference>
<feature type="transmembrane region" description="Helical" evidence="6">
    <location>
        <begin position="198"/>
        <end position="216"/>
    </location>
</feature>
<feature type="transmembrane region" description="Helical" evidence="6">
    <location>
        <begin position="328"/>
        <end position="349"/>
    </location>
</feature>
<feature type="transmembrane region" description="Helical" evidence="6">
    <location>
        <begin position="442"/>
        <end position="468"/>
    </location>
</feature>
<feature type="transmembrane region" description="Helical" evidence="6">
    <location>
        <begin position="159"/>
        <end position="186"/>
    </location>
</feature>
<organism evidence="8 9">
    <name type="scientific">Coleophoma crateriformis</name>
    <dbReference type="NCBI Taxonomy" id="565419"/>
    <lineage>
        <taxon>Eukaryota</taxon>
        <taxon>Fungi</taxon>
        <taxon>Dikarya</taxon>
        <taxon>Ascomycota</taxon>
        <taxon>Pezizomycotina</taxon>
        <taxon>Leotiomycetes</taxon>
        <taxon>Helotiales</taxon>
        <taxon>Dermateaceae</taxon>
        <taxon>Coleophoma</taxon>
    </lineage>
</organism>
<feature type="compositionally biased region" description="Basic and acidic residues" evidence="5">
    <location>
        <begin position="1"/>
        <end position="14"/>
    </location>
</feature>
<evidence type="ECO:0000256" key="2">
    <source>
        <dbReference type="ARBA" id="ARBA00022692"/>
    </source>
</evidence>
<name>A0A3D8SNI2_9HELO</name>